<accession>A0A327WLI7</accession>
<evidence type="ECO:0000256" key="2">
    <source>
        <dbReference type="ARBA" id="ARBA00022748"/>
    </source>
</evidence>
<dbReference type="InterPro" id="IPR013766">
    <property type="entry name" value="Thioredoxin_domain"/>
</dbReference>
<dbReference type="GO" id="GO:0016491">
    <property type="term" value="F:oxidoreductase activity"/>
    <property type="evidence" value="ECO:0007669"/>
    <property type="project" value="InterPro"/>
</dbReference>
<name>A0A327WLI7_LARAB</name>
<evidence type="ECO:0000256" key="3">
    <source>
        <dbReference type="ARBA" id="ARBA00023157"/>
    </source>
</evidence>
<proteinExistence type="predicted"/>
<dbReference type="InterPro" id="IPR050553">
    <property type="entry name" value="Thioredoxin_ResA/DsbE_sf"/>
</dbReference>
<evidence type="ECO:0000256" key="4">
    <source>
        <dbReference type="ARBA" id="ARBA00023284"/>
    </source>
</evidence>
<dbReference type="OrthoDB" id="6399635at2"/>
<keyword evidence="4" id="KW-0676">Redox-active center</keyword>
<dbReference type="GO" id="GO:0030313">
    <property type="term" value="C:cell envelope"/>
    <property type="evidence" value="ECO:0007669"/>
    <property type="project" value="UniProtKB-SubCell"/>
</dbReference>
<dbReference type="InterPro" id="IPR025380">
    <property type="entry name" value="DUF4369"/>
</dbReference>
<keyword evidence="2" id="KW-0201">Cytochrome c-type biogenesis</keyword>
<dbReference type="InterPro" id="IPR000866">
    <property type="entry name" value="AhpC/TSA"/>
</dbReference>
<dbReference type="CDD" id="cd02966">
    <property type="entry name" value="TlpA_like_family"/>
    <property type="match status" value="1"/>
</dbReference>
<keyword evidence="3" id="KW-1015">Disulfide bond</keyword>
<keyword evidence="7" id="KW-1185">Reference proteome</keyword>
<protein>
    <submittedName>
        <fullName evidence="6">Thiol-disulfide isomerase/thioredoxin</fullName>
    </submittedName>
</protein>
<gene>
    <name evidence="6" type="ORF">LX87_05338</name>
</gene>
<dbReference type="GO" id="GO:0017004">
    <property type="term" value="P:cytochrome complex assembly"/>
    <property type="evidence" value="ECO:0007669"/>
    <property type="project" value="UniProtKB-KW"/>
</dbReference>
<evidence type="ECO:0000256" key="1">
    <source>
        <dbReference type="ARBA" id="ARBA00004196"/>
    </source>
</evidence>
<evidence type="ECO:0000259" key="5">
    <source>
        <dbReference type="PROSITE" id="PS51352"/>
    </source>
</evidence>
<feature type="domain" description="Thioredoxin" evidence="5">
    <location>
        <begin position="235"/>
        <end position="374"/>
    </location>
</feature>
<organism evidence="6 7">
    <name type="scientific">Larkinella arboricola</name>
    <dbReference type="NCBI Taxonomy" id="643671"/>
    <lineage>
        <taxon>Bacteria</taxon>
        <taxon>Pseudomonadati</taxon>
        <taxon>Bacteroidota</taxon>
        <taxon>Cytophagia</taxon>
        <taxon>Cytophagales</taxon>
        <taxon>Spirosomataceae</taxon>
        <taxon>Larkinella</taxon>
    </lineage>
</organism>
<dbReference type="RefSeq" id="WP_111631342.1">
    <property type="nucleotide sequence ID" value="NZ_QLMC01000009.1"/>
</dbReference>
<evidence type="ECO:0000313" key="6">
    <source>
        <dbReference type="EMBL" id="RAJ91121.1"/>
    </source>
</evidence>
<comment type="caution">
    <text evidence="6">The sequence shown here is derived from an EMBL/GenBank/DDBJ whole genome shotgun (WGS) entry which is preliminary data.</text>
</comment>
<dbReference type="Gene3D" id="3.40.30.10">
    <property type="entry name" value="Glutaredoxin"/>
    <property type="match status" value="1"/>
</dbReference>
<dbReference type="AlphaFoldDB" id="A0A327WLI7"/>
<dbReference type="Pfam" id="PF14289">
    <property type="entry name" value="DUF4369"/>
    <property type="match status" value="1"/>
</dbReference>
<dbReference type="PANTHER" id="PTHR42852:SF6">
    <property type="entry name" value="THIOL:DISULFIDE INTERCHANGE PROTEIN DSBE"/>
    <property type="match status" value="1"/>
</dbReference>
<dbReference type="PROSITE" id="PS51352">
    <property type="entry name" value="THIOREDOXIN_2"/>
    <property type="match status" value="1"/>
</dbReference>
<comment type="subcellular location">
    <subcellularLocation>
        <location evidence="1">Cell envelope</location>
    </subcellularLocation>
</comment>
<dbReference type="Proteomes" id="UP000248790">
    <property type="component" value="Unassembled WGS sequence"/>
</dbReference>
<keyword evidence="6" id="KW-0413">Isomerase</keyword>
<dbReference type="SUPFAM" id="SSF52833">
    <property type="entry name" value="Thioredoxin-like"/>
    <property type="match status" value="1"/>
</dbReference>
<dbReference type="GO" id="GO:0016853">
    <property type="term" value="F:isomerase activity"/>
    <property type="evidence" value="ECO:0007669"/>
    <property type="project" value="UniProtKB-KW"/>
</dbReference>
<dbReference type="PANTHER" id="PTHR42852">
    <property type="entry name" value="THIOL:DISULFIDE INTERCHANGE PROTEIN DSBE"/>
    <property type="match status" value="1"/>
</dbReference>
<evidence type="ECO:0000313" key="7">
    <source>
        <dbReference type="Proteomes" id="UP000248790"/>
    </source>
</evidence>
<dbReference type="EMBL" id="QLMC01000009">
    <property type="protein sequence ID" value="RAJ91121.1"/>
    <property type="molecule type" value="Genomic_DNA"/>
</dbReference>
<dbReference type="InterPro" id="IPR036249">
    <property type="entry name" value="Thioredoxin-like_sf"/>
</dbReference>
<dbReference type="Pfam" id="PF00578">
    <property type="entry name" value="AhpC-TSA"/>
    <property type="match status" value="1"/>
</dbReference>
<sequence length="374" mass="42265">MTSLLHKTIQLGTHLLLCGWFCSTGLSQVVAPQSFSLQGHLSTLKKGNVYLLRQDKVPLDSTAIAGNHFTFRGKLAEPGLHFLQIGKDERTYPVFLEGASMQIRFHNDQTYQVTGSPLHVQWDEYENKFLNGARDKLVALFSQQQVAQQQGDSVRLMALRKQNDTLSVAIGRQLLDRLTRKPYTFFNLYLLKERSYSDEFITNQLNEFRPVLSGYPSFQNLEKGLKEKQQLLKKIAPGQVAYAFELPDSSGKAHSLASLANKVVLIDFWASWCGPCIQQMPSLKALQAAFGAQGLTIIGISIDDDRQRWLQALRRLRPAGIQLLASKDQVLKEQYALFAIPQTYLIDQDGKIIATNLEKEALREKVAELLTRQR</sequence>
<dbReference type="GO" id="GO:0016209">
    <property type="term" value="F:antioxidant activity"/>
    <property type="evidence" value="ECO:0007669"/>
    <property type="project" value="InterPro"/>
</dbReference>
<reference evidence="6 7" key="1">
    <citation type="submission" date="2018-06" db="EMBL/GenBank/DDBJ databases">
        <title>Genomic Encyclopedia of Archaeal and Bacterial Type Strains, Phase II (KMG-II): from individual species to whole genera.</title>
        <authorList>
            <person name="Goeker M."/>
        </authorList>
    </citation>
    <scope>NUCLEOTIDE SEQUENCE [LARGE SCALE GENOMIC DNA]</scope>
    <source>
        <strain evidence="6 7">DSM 21851</strain>
    </source>
</reference>